<reference evidence="1" key="1">
    <citation type="submission" date="2022-09" db="EMBL/GenBank/DDBJ databases">
        <title>Streptomyces vinaceusdrappus strain AC-40.</title>
        <authorList>
            <person name="Sedeek A.M."/>
            <person name="Salah I."/>
            <person name="Kamel H.L."/>
            <person name="Soltan M.A."/>
            <person name="Elsayed T.R."/>
        </authorList>
    </citation>
    <scope>NUCLEOTIDE SEQUENCE</scope>
    <source>
        <strain evidence="1">AC-40</strain>
    </source>
</reference>
<evidence type="ECO:0000313" key="2">
    <source>
        <dbReference type="Proteomes" id="UP001064390"/>
    </source>
</evidence>
<dbReference type="Proteomes" id="UP001064390">
    <property type="component" value="Chromosome"/>
</dbReference>
<dbReference type="RefSeq" id="WP_261699442.1">
    <property type="nucleotide sequence ID" value="NZ_CP104697.1"/>
</dbReference>
<protein>
    <submittedName>
        <fullName evidence="1">Uncharacterized protein</fullName>
    </submittedName>
</protein>
<sequence>MRVLRDCQDEDSNKVHVGLRYAWRYEAGTAAAVVLTTVADPDASRILRALDGTDEFACTTRISPDGDADVLNSSWT</sequence>
<evidence type="ECO:0000313" key="1">
    <source>
        <dbReference type="EMBL" id="UXI80178.1"/>
    </source>
</evidence>
<keyword evidence="2" id="KW-1185">Reference proteome</keyword>
<organism evidence="1 2">
    <name type="scientific">Streptomyces vinaceusdrappus</name>
    <dbReference type="NCBI Taxonomy" id="67376"/>
    <lineage>
        <taxon>Bacteria</taxon>
        <taxon>Bacillati</taxon>
        <taxon>Actinomycetota</taxon>
        <taxon>Actinomycetes</taxon>
        <taxon>Kitasatosporales</taxon>
        <taxon>Streptomycetaceae</taxon>
        <taxon>Streptomyces</taxon>
        <taxon>Streptomyces rochei group</taxon>
    </lineage>
</organism>
<dbReference type="EMBL" id="CP104697">
    <property type="protein sequence ID" value="UXI80178.1"/>
    <property type="molecule type" value="Genomic_DNA"/>
</dbReference>
<accession>A0ABY6BXA5</accession>
<proteinExistence type="predicted"/>
<gene>
    <name evidence="1" type="ORF">N6Q81_20215</name>
</gene>
<name>A0ABY6BXA5_9ACTN</name>